<dbReference type="GO" id="GO:0005886">
    <property type="term" value="C:plasma membrane"/>
    <property type="evidence" value="ECO:0007669"/>
    <property type="project" value="UniProtKB-SubCell"/>
</dbReference>
<feature type="transmembrane region" description="Helical" evidence="6">
    <location>
        <begin position="397"/>
        <end position="414"/>
    </location>
</feature>
<keyword evidence="8" id="KW-1185">Reference proteome</keyword>
<evidence type="ECO:0000256" key="2">
    <source>
        <dbReference type="ARBA" id="ARBA00022475"/>
    </source>
</evidence>
<sequence length="447" mass="47850">MKTPKFPHPLTILTVFVFLAAGLTYLLPSGIYNRSLDPNTGRELVDPTSFHQVEDININFLDALVAIPQGMEKAADIIFLIIVAGGAFMVIEKTGALKAAIDRLVHKFEGKELFAIPVVSLLFFTGGALQNMQEEIIAVVPILVIMTRSLGFSNLVAVAISLGAAAVGASFSPINPFQAVVAQKIAGLPINSAWEFRIAFLLLAYTLWTLGVIYYAKKHPIKKEKVTENTPDDFKWQHGIILGLILSTFVVISIGVTKFDWEFNHITALFLALGVVSGILGRMGVSGTVNAFTEGFNDIASSALLVGVAKAIFVVMDEGQIVDTLVYYLSQPLNGLPAQVTAIGMMGIQSIIHIPVPSVSGQAALTMPLFTPLGDLLGISRQVVVLAYQYGAGLAELILPTNGSLMAILVAAGVNYKTWLNFALKMYGILIGLGVIALVIAIQIGLQ</sequence>
<feature type="transmembrane region" description="Helical" evidence="6">
    <location>
        <begin position="77"/>
        <end position="101"/>
    </location>
</feature>
<organism evidence="7 8">
    <name type="scientific">Sediminitomix flava</name>
    <dbReference type="NCBI Taxonomy" id="379075"/>
    <lineage>
        <taxon>Bacteria</taxon>
        <taxon>Pseudomonadati</taxon>
        <taxon>Bacteroidota</taxon>
        <taxon>Cytophagia</taxon>
        <taxon>Cytophagales</taxon>
        <taxon>Flammeovirgaceae</taxon>
        <taxon>Sediminitomix</taxon>
    </lineage>
</organism>
<keyword evidence="4 6" id="KW-1133">Transmembrane helix</keyword>
<feature type="transmembrane region" description="Helical" evidence="6">
    <location>
        <begin position="194"/>
        <end position="216"/>
    </location>
</feature>
<dbReference type="PANTHER" id="PTHR43652">
    <property type="entry name" value="BASIC AMINO ACID ANTIPORTER YFCC-RELATED"/>
    <property type="match status" value="1"/>
</dbReference>
<name>A0A315Z7Y1_SEDFL</name>
<protein>
    <submittedName>
        <fullName evidence="7">Putative ion transporter superfamily protein YfcC</fullName>
    </submittedName>
</protein>
<evidence type="ECO:0000313" key="8">
    <source>
        <dbReference type="Proteomes" id="UP000245535"/>
    </source>
</evidence>
<evidence type="ECO:0000313" key="7">
    <source>
        <dbReference type="EMBL" id="PWJ40967.1"/>
    </source>
</evidence>
<reference evidence="7 8" key="1">
    <citation type="submission" date="2018-03" db="EMBL/GenBank/DDBJ databases">
        <title>Genomic Encyclopedia of Archaeal and Bacterial Type Strains, Phase II (KMG-II): from individual species to whole genera.</title>
        <authorList>
            <person name="Goeker M."/>
        </authorList>
    </citation>
    <scope>NUCLEOTIDE SEQUENCE [LARGE SCALE GENOMIC DNA]</scope>
    <source>
        <strain evidence="7 8">DSM 28229</strain>
    </source>
</reference>
<evidence type="ECO:0000256" key="5">
    <source>
        <dbReference type="ARBA" id="ARBA00023136"/>
    </source>
</evidence>
<feature type="transmembrane region" description="Helical" evidence="6">
    <location>
        <begin position="426"/>
        <end position="446"/>
    </location>
</feature>
<dbReference type="InterPro" id="IPR051679">
    <property type="entry name" value="DASS-Related_Transporters"/>
</dbReference>
<keyword evidence="3 6" id="KW-0812">Transmembrane</keyword>
<keyword evidence="5 6" id="KW-0472">Membrane</keyword>
<dbReference type="Proteomes" id="UP000245535">
    <property type="component" value="Unassembled WGS sequence"/>
</dbReference>
<evidence type="ECO:0000256" key="1">
    <source>
        <dbReference type="ARBA" id="ARBA00004651"/>
    </source>
</evidence>
<comment type="caution">
    <text evidence="7">The sequence shown here is derived from an EMBL/GenBank/DDBJ whole genome shotgun (WGS) entry which is preliminary data.</text>
</comment>
<accession>A0A315Z7Y1</accession>
<gene>
    <name evidence="7" type="ORF">BC781_104233</name>
</gene>
<dbReference type="OrthoDB" id="255482at2"/>
<dbReference type="AlphaFoldDB" id="A0A315Z7Y1"/>
<keyword evidence="2" id="KW-1003">Cell membrane</keyword>
<feature type="transmembrane region" description="Helical" evidence="6">
    <location>
        <begin position="113"/>
        <end position="129"/>
    </location>
</feature>
<dbReference type="PANTHER" id="PTHR43652:SF6">
    <property type="entry name" value="ARGININE REPRESSOR"/>
    <property type="match status" value="1"/>
</dbReference>
<dbReference type="Pfam" id="PF03606">
    <property type="entry name" value="DcuC"/>
    <property type="match status" value="1"/>
</dbReference>
<dbReference type="RefSeq" id="WP_109619881.1">
    <property type="nucleotide sequence ID" value="NZ_QGDO01000004.1"/>
</dbReference>
<feature type="transmembrane region" description="Helical" evidence="6">
    <location>
        <begin position="263"/>
        <end position="283"/>
    </location>
</feature>
<dbReference type="EMBL" id="QGDO01000004">
    <property type="protein sequence ID" value="PWJ40967.1"/>
    <property type="molecule type" value="Genomic_DNA"/>
</dbReference>
<evidence type="ECO:0000256" key="6">
    <source>
        <dbReference type="SAM" id="Phobius"/>
    </source>
</evidence>
<dbReference type="InterPro" id="IPR018385">
    <property type="entry name" value="C4_dicarb_anaerob_car-like"/>
</dbReference>
<proteinExistence type="predicted"/>
<comment type="subcellular location">
    <subcellularLocation>
        <location evidence="1">Cell membrane</location>
        <topology evidence="1">Multi-pass membrane protein</topology>
    </subcellularLocation>
</comment>
<feature type="transmembrane region" description="Helical" evidence="6">
    <location>
        <begin position="150"/>
        <end position="174"/>
    </location>
</feature>
<evidence type="ECO:0000256" key="4">
    <source>
        <dbReference type="ARBA" id="ARBA00022989"/>
    </source>
</evidence>
<evidence type="ECO:0000256" key="3">
    <source>
        <dbReference type="ARBA" id="ARBA00022692"/>
    </source>
</evidence>
<feature type="transmembrane region" description="Helical" evidence="6">
    <location>
        <begin position="236"/>
        <end position="257"/>
    </location>
</feature>
<feature type="transmembrane region" description="Helical" evidence="6">
    <location>
        <begin position="6"/>
        <end position="27"/>
    </location>
</feature>